<gene>
    <name evidence="1" type="ORF">llap_16120</name>
</gene>
<reference evidence="2" key="2">
    <citation type="submission" date="2017-12" db="EMBL/GenBank/DDBJ databases">
        <title>Genome sequence of the Bar-tailed Godwit (Limosa lapponica baueri).</title>
        <authorList>
            <person name="Lima N.C.B."/>
            <person name="Parody-Merino A.M."/>
            <person name="Battley P.F."/>
            <person name="Fidler A.E."/>
            <person name="Prosdocimi F."/>
        </authorList>
    </citation>
    <scope>NUCLEOTIDE SEQUENCE [LARGE SCALE GENOMIC DNA]</scope>
</reference>
<evidence type="ECO:0000313" key="1">
    <source>
        <dbReference type="EMBL" id="PKU33576.1"/>
    </source>
</evidence>
<reference evidence="2" key="1">
    <citation type="submission" date="2017-11" db="EMBL/GenBank/DDBJ databases">
        <authorList>
            <person name="Lima N.C."/>
            <person name="Parody-Merino A.M."/>
            <person name="Battley P.F."/>
            <person name="Fidler A.E."/>
            <person name="Prosdocimi F."/>
        </authorList>
    </citation>
    <scope>NUCLEOTIDE SEQUENCE [LARGE SCALE GENOMIC DNA]</scope>
</reference>
<protein>
    <submittedName>
        <fullName evidence="1">Uncharacterized protein</fullName>
    </submittedName>
</protein>
<dbReference type="EMBL" id="KZ509956">
    <property type="protein sequence ID" value="PKU33576.1"/>
    <property type="molecule type" value="Genomic_DNA"/>
</dbReference>
<keyword evidence="2" id="KW-1185">Reference proteome</keyword>
<dbReference type="Proteomes" id="UP000233556">
    <property type="component" value="Unassembled WGS sequence"/>
</dbReference>
<sequence length="150" mass="16289">MDYVGGKTFTSQLEGQCGSGKHRRNLGWLGQNPVWDPLRRRRCHGSFAVPSTGAIAAVATLSQLCWSVKIHKDFVILSAGDDLPQPSSCSSLKIVTASSGTVSAYGIQSYYKKIPDEGLNRSGLAQLRSTVWDFHLGEEEITGANFFAKP</sequence>
<accession>A0A2I0TIG1</accession>
<dbReference type="AlphaFoldDB" id="A0A2I0TIG1"/>
<name>A0A2I0TIG1_LIMLA</name>
<evidence type="ECO:0000313" key="2">
    <source>
        <dbReference type="Proteomes" id="UP000233556"/>
    </source>
</evidence>
<proteinExistence type="predicted"/>
<organism evidence="1 2">
    <name type="scientific">Limosa lapponica baueri</name>
    <dbReference type="NCBI Taxonomy" id="1758121"/>
    <lineage>
        <taxon>Eukaryota</taxon>
        <taxon>Metazoa</taxon>
        <taxon>Chordata</taxon>
        <taxon>Craniata</taxon>
        <taxon>Vertebrata</taxon>
        <taxon>Euteleostomi</taxon>
        <taxon>Archelosauria</taxon>
        <taxon>Archosauria</taxon>
        <taxon>Dinosauria</taxon>
        <taxon>Saurischia</taxon>
        <taxon>Theropoda</taxon>
        <taxon>Coelurosauria</taxon>
        <taxon>Aves</taxon>
        <taxon>Neognathae</taxon>
        <taxon>Neoaves</taxon>
        <taxon>Charadriiformes</taxon>
        <taxon>Scolopacidae</taxon>
        <taxon>Limosa</taxon>
    </lineage>
</organism>